<keyword evidence="2" id="KW-1185">Reference proteome</keyword>
<name>A0A9Q3B7W6_9BASI</name>
<gene>
    <name evidence="1" type="ORF">O181_000034</name>
</gene>
<dbReference type="Proteomes" id="UP000765509">
    <property type="component" value="Unassembled WGS sequence"/>
</dbReference>
<evidence type="ECO:0000313" key="2">
    <source>
        <dbReference type="Proteomes" id="UP000765509"/>
    </source>
</evidence>
<protein>
    <submittedName>
        <fullName evidence="1">Uncharacterized protein</fullName>
    </submittedName>
</protein>
<reference evidence="1" key="1">
    <citation type="submission" date="2021-03" db="EMBL/GenBank/DDBJ databases">
        <title>Draft genome sequence of rust myrtle Austropuccinia psidii MF-1, a brazilian biotype.</title>
        <authorList>
            <person name="Quecine M.C."/>
            <person name="Pachon D.M.R."/>
            <person name="Bonatelli M.L."/>
            <person name="Correr F.H."/>
            <person name="Franceschini L.M."/>
            <person name="Leite T.F."/>
            <person name="Margarido G.R.A."/>
            <person name="Almeida C.A."/>
            <person name="Ferrarezi J.A."/>
            <person name="Labate C.A."/>
        </authorList>
    </citation>
    <scope>NUCLEOTIDE SEQUENCE</scope>
    <source>
        <strain evidence="1">MF-1</strain>
    </source>
</reference>
<evidence type="ECO:0000313" key="1">
    <source>
        <dbReference type="EMBL" id="MBW0460319.1"/>
    </source>
</evidence>
<organism evidence="1 2">
    <name type="scientific">Austropuccinia psidii MF-1</name>
    <dbReference type="NCBI Taxonomy" id="1389203"/>
    <lineage>
        <taxon>Eukaryota</taxon>
        <taxon>Fungi</taxon>
        <taxon>Dikarya</taxon>
        <taxon>Basidiomycota</taxon>
        <taxon>Pucciniomycotina</taxon>
        <taxon>Pucciniomycetes</taxon>
        <taxon>Pucciniales</taxon>
        <taxon>Sphaerophragmiaceae</taxon>
        <taxon>Austropuccinia</taxon>
    </lineage>
</organism>
<dbReference type="AlphaFoldDB" id="A0A9Q3B7W6"/>
<proteinExistence type="predicted"/>
<sequence length="161" mass="17794">MYRLVYYSNTTCSDVWQLSMVAGVPVSGISNDDVKEVKLQLFANTSRSYALRAGGNYYVPVRIAKSANENTCLGIYNPQYTTYLGPTNNTPLNFTNKLHSSGFGVIVSRQEKVLCLGNNNIEAVKSFWICHNEWNPEVGSMTSKNLKSTLTQIPIPGKTTG</sequence>
<dbReference type="EMBL" id="AVOT02000003">
    <property type="protein sequence ID" value="MBW0460319.1"/>
    <property type="molecule type" value="Genomic_DNA"/>
</dbReference>
<accession>A0A9Q3B7W6</accession>
<comment type="caution">
    <text evidence="1">The sequence shown here is derived from an EMBL/GenBank/DDBJ whole genome shotgun (WGS) entry which is preliminary data.</text>
</comment>